<dbReference type="Proteomes" id="UP000766336">
    <property type="component" value="Unassembled WGS sequence"/>
</dbReference>
<keyword evidence="3" id="KW-1185">Reference proteome</keyword>
<dbReference type="EMBL" id="JAHCDA010000004">
    <property type="protein sequence ID" value="MBS7812984.1"/>
    <property type="molecule type" value="Genomic_DNA"/>
</dbReference>
<comment type="caution">
    <text evidence="2">The sequence shown here is derived from an EMBL/GenBank/DDBJ whole genome shotgun (WGS) entry which is preliminary data.</text>
</comment>
<accession>A0ABS5QH23</accession>
<feature type="compositionally biased region" description="Basic and acidic residues" evidence="1">
    <location>
        <begin position="37"/>
        <end position="52"/>
    </location>
</feature>
<reference evidence="2 3" key="1">
    <citation type="submission" date="2021-05" db="EMBL/GenBank/DDBJ databases">
        <title>Roseococcus sp. XZZS9, whole genome shotgun sequencing project.</title>
        <authorList>
            <person name="Zhao G."/>
            <person name="Shen L."/>
        </authorList>
    </citation>
    <scope>NUCLEOTIDE SEQUENCE [LARGE SCALE GENOMIC DNA]</scope>
    <source>
        <strain evidence="2 3">XZZS9</strain>
    </source>
</reference>
<evidence type="ECO:0000256" key="1">
    <source>
        <dbReference type="SAM" id="MobiDB-lite"/>
    </source>
</evidence>
<evidence type="ECO:0000313" key="2">
    <source>
        <dbReference type="EMBL" id="MBS7812984.1"/>
    </source>
</evidence>
<proteinExistence type="predicted"/>
<protein>
    <submittedName>
        <fullName evidence="2">Uncharacterized protein</fullName>
    </submittedName>
</protein>
<evidence type="ECO:0000313" key="3">
    <source>
        <dbReference type="Proteomes" id="UP000766336"/>
    </source>
</evidence>
<dbReference type="RefSeq" id="WP_213671690.1">
    <property type="nucleotide sequence ID" value="NZ_JAHCDA010000004.1"/>
</dbReference>
<gene>
    <name evidence="2" type="ORF">KHU32_18695</name>
</gene>
<feature type="region of interest" description="Disordered" evidence="1">
    <location>
        <begin position="15"/>
        <end position="65"/>
    </location>
</feature>
<sequence length="65" mass="7391">MRGFNPLPAARRRCVTAGPAKRTERLPDAASFYEPPRSLEEPEGRNAEDRLSWHSQTVTWIGPKE</sequence>
<name>A0ABS5QH23_9PROT</name>
<organism evidence="2 3">
    <name type="scientific">Roseococcus pinisoli</name>
    <dbReference type="NCBI Taxonomy" id="2835040"/>
    <lineage>
        <taxon>Bacteria</taxon>
        <taxon>Pseudomonadati</taxon>
        <taxon>Pseudomonadota</taxon>
        <taxon>Alphaproteobacteria</taxon>
        <taxon>Acetobacterales</taxon>
        <taxon>Roseomonadaceae</taxon>
        <taxon>Roseococcus</taxon>
    </lineage>
</organism>